<dbReference type="Gramene" id="RZC63380">
    <property type="protein sequence ID" value="RZC63380"/>
    <property type="gene ID" value="C5167_025141"/>
</dbReference>
<protein>
    <submittedName>
        <fullName evidence="1">Uncharacterized protein</fullName>
    </submittedName>
</protein>
<evidence type="ECO:0000313" key="1">
    <source>
        <dbReference type="EMBL" id="RZC63380.1"/>
    </source>
</evidence>
<reference evidence="1 2" key="1">
    <citation type="journal article" date="2018" name="Science">
        <title>The opium poppy genome and morphinan production.</title>
        <authorList>
            <person name="Guo L."/>
            <person name="Winzer T."/>
            <person name="Yang X."/>
            <person name="Li Y."/>
            <person name="Ning Z."/>
            <person name="He Z."/>
            <person name="Teodor R."/>
            <person name="Lu Y."/>
            <person name="Bowser T.A."/>
            <person name="Graham I.A."/>
            <person name="Ye K."/>
        </authorList>
    </citation>
    <scope>NUCLEOTIDE SEQUENCE [LARGE SCALE GENOMIC DNA]</scope>
    <source>
        <strain evidence="2">cv. HN1</strain>
        <tissue evidence="1">Leaves</tissue>
    </source>
</reference>
<dbReference type="EMBL" id="CM010719">
    <property type="protein sequence ID" value="RZC63380.1"/>
    <property type="molecule type" value="Genomic_DNA"/>
</dbReference>
<dbReference type="AlphaFoldDB" id="A0A4Y7JTK0"/>
<proteinExistence type="predicted"/>
<evidence type="ECO:0000313" key="2">
    <source>
        <dbReference type="Proteomes" id="UP000316621"/>
    </source>
</evidence>
<name>A0A4Y7JTK0_PAPSO</name>
<sequence>MEMMEAKIVVFFMTRWRIHFEADEIYKVCSEIGRPSQREVDRHEHVLLAKKIGVLKKALNLVEYLLQENNSDCNVITELGFPCTMRNTPFNGNNPVQVQLC</sequence>
<dbReference type="Proteomes" id="UP000316621">
    <property type="component" value="Chromosome 5"/>
</dbReference>
<organism evidence="1 2">
    <name type="scientific">Papaver somniferum</name>
    <name type="common">Opium poppy</name>
    <dbReference type="NCBI Taxonomy" id="3469"/>
    <lineage>
        <taxon>Eukaryota</taxon>
        <taxon>Viridiplantae</taxon>
        <taxon>Streptophyta</taxon>
        <taxon>Embryophyta</taxon>
        <taxon>Tracheophyta</taxon>
        <taxon>Spermatophyta</taxon>
        <taxon>Magnoliopsida</taxon>
        <taxon>Ranunculales</taxon>
        <taxon>Papaveraceae</taxon>
        <taxon>Papaveroideae</taxon>
        <taxon>Papaver</taxon>
    </lineage>
</organism>
<gene>
    <name evidence="1" type="ORF">C5167_025141</name>
</gene>
<accession>A0A4Y7JTK0</accession>
<keyword evidence="2" id="KW-1185">Reference proteome</keyword>